<protein>
    <submittedName>
        <fullName evidence="1">Uncharacterized protein</fullName>
    </submittedName>
</protein>
<dbReference type="Proteomes" id="UP001345219">
    <property type="component" value="Chromosome 21"/>
</dbReference>
<comment type="caution">
    <text evidence="1">The sequence shown here is derived from an EMBL/GenBank/DDBJ whole genome shotgun (WGS) entry which is preliminary data.</text>
</comment>
<organism evidence="1 2">
    <name type="scientific">Trapa incisa</name>
    <dbReference type="NCBI Taxonomy" id="236973"/>
    <lineage>
        <taxon>Eukaryota</taxon>
        <taxon>Viridiplantae</taxon>
        <taxon>Streptophyta</taxon>
        <taxon>Embryophyta</taxon>
        <taxon>Tracheophyta</taxon>
        <taxon>Spermatophyta</taxon>
        <taxon>Magnoliopsida</taxon>
        <taxon>eudicotyledons</taxon>
        <taxon>Gunneridae</taxon>
        <taxon>Pentapetalae</taxon>
        <taxon>rosids</taxon>
        <taxon>malvids</taxon>
        <taxon>Myrtales</taxon>
        <taxon>Lythraceae</taxon>
        <taxon>Trapa</taxon>
    </lineage>
</organism>
<accession>A0AAN7JNB0</accession>
<gene>
    <name evidence="1" type="ORF">SAY87_027696</name>
</gene>
<evidence type="ECO:0000313" key="1">
    <source>
        <dbReference type="EMBL" id="KAK4750247.1"/>
    </source>
</evidence>
<name>A0AAN7JNB0_9MYRT</name>
<sequence length="66" mass="8010">MAIFQSFTDWNYGDVKSWYMEKQFAFFIGSTGKISYLRQHLLDFKYWVLQLEDFSMLILGMPLNWL</sequence>
<keyword evidence="2" id="KW-1185">Reference proteome</keyword>
<evidence type="ECO:0000313" key="2">
    <source>
        <dbReference type="Proteomes" id="UP001345219"/>
    </source>
</evidence>
<dbReference type="EMBL" id="JAXIOK010000018">
    <property type="protein sequence ID" value="KAK4750247.1"/>
    <property type="molecule type" value="Genomic_DNA"/>
</dbReference>
<reference evidence="1 2" key="1">
    <citation type="journal article" date="2023" name="Hortic Res">
        <title>Pangenome of water caltrop reveals structural variations and asymmetric subgenome divergence after allopolyploidization.</title>
        <authorList>
            <person name="Zhang X."/>
            <person name="Chen Y."/>
            <person name="Wang L."/>
            <person name="Yuan Y."/>
            <person name="Fang M."/>
            <person name="Shi L."/>
            <person name="Lu R."/>
            <person name="Comes H.P."/>
            <person name="Ma Y."/>
            <person name="Chen Y."/>
            <person name="Huang G."/>
            <person name="Zhou Y."/>
            <person name="Zheng Z."/>
            <person name="Qiu Y."/>
        </authorList>
    </citation>
    <scope>NUCLEOTIDE SEQUENCE [LARGE SCALE GENOMIC DNA]</scope>
    <source>
        <tissue evidence="1">Roots</tissue>
    </source>
</reference>
<proteinExistence type="predicted"/>
<dbReference type="AlphaFoldDB" id="A0AAN7JNB0"/>